<evidence type="ECO:0000313" key="2">
    <source>
        <dbReference type="EMBL" id="EKX42077.1"/>
    </source>
</evidence>
<name>L1J173_GUITC</name>
<dbReference type="PANTHER" id="PTHR45288">
    <property type="entry name" value="THIOREDOXIN FAMILY PROTEIN"/>
    <property type="match status" value="1"/>
</dbReference>
<dbReference type="GeneID" id="17298716"/>
<dbReference type="InterPro" id="IPR011767">
    <property type="entry name" value="GLR_AS"/>
</dbReference>
<reference evidence="4" key="2">
    <citation type="submission" date="2012-11" db="EMBL/GenBank/DDBJ databases">
        <authorList>
            <person name="Kuo A."/>
            <person name="Curtis B.A."/>
            <person name="Tanifuji G."/>
            <person name="Burki F."/>
            <person name="Gruber A."/>
            <person name="Irimia M."/>
            <person name="Maruyama S."/>
            <person name="Arias M.C."/>
            <person name="Ball S.G."/>
            <person name="Gile G.H."/>
            <person name="Hirakawa Y."/>
            <person name="Hopkins J.F."/>
            <person name="Rensing S.A."/>
            <person name="Schmutz J."/>
            <person name="Symeonidi A."/>
            <person name="Elias M."/>
            <person name="Eveleigh R.J."/>
            <person name="Herman E.K."/>
            <person name="Klute M.J."/>
            <person name="Nakayama T."/>
            <person name="Obornik M."/>
            <person name="Reyes-Prieto A."/>
            <person name="Armbrust E.V."/>
            <person name="Aves S.J."/>
            <person name="Beiko R.G."/>
            <person name="Coutinho P."/>
            <person name="Dacks J.B."/>
            <person name="Durnford D.G."/>
            <person name="Fast N.M."/>
            <person name="Green B.R."/>
            <person name="Grisdale C."/>
            <person name="Hempe F."/>
            <person name="Henrissat B."/>
            <person name="Hoppner M.P."/>
            <person name="Ishida K.-I."/>
            <person name="Kim E."/>
            <person name="Koreny L."/>
            <person name="Kroth P.G."/>
            <person name="Liu Y."/>
            <person name="Malik S.-B."/>
            <person name="Maier U.G."/>
            <person name="McRose D."/>
            <person name="Mock T."/>
            <person name="Neilson J.A."/>
            <person name="Onodera N.T."/>
            <person name="Poole A.M."/>
            <person name="Pritham E.J."/>
            <person name="Richards T.A."/>
            <person name="Rocap G."/>
            <person name="Roy S.W."/>
            <person name="Sarai C."/>
            <person name="Schaack S."/>
            <person name="Shirato S."/>
            <person name="Slamovits C.H."/>
            <person name="Spencer D.F."/>
            <person name="Suzuki S."/>
            <person name="Worden A.Z."/>
            <person name="Zauner S."/>
            <person name="Barry K."/>
            <person name="Bell C."/>
            <person name="Bharti A.K."/>
            <person name="Crow J.A."/>
            <person name="Grimwood J."/>
            <person name="Kramer R."/>
            <person name="Lindquist E."/>
            <person name="Lucas S."/>
            <person name="Salamov A."/>
            <person name="McFadden G.I."/>
            <person name="Lane C.E."/>
            <person name="Keeling P.J."/>
            <person name="Gray M.W."/>
            <person name="Grigoriev I.V."/>
            <person name="Archibald J.M."/>
        </authorList>
    </citation>
    <scope>NUCLEOTIDE SEQUENCE</scope>
    <source>
        <strain evidence="4">CCMP2712</strain>
    </source>
</reference>
<dbReference type="InterPro" id="IPR040079">
    <property type="entry name" value="Glutathione_S-Trfase"/>
</dbReference>
<dbReference type="AlphaFoldDB" id="L1J173"/>
<evidence type="ECO:0000313" key="4">
    <source>
        <dbReference type="Proteomes" id="UP000011087"/>
    </source>
</evidence>
<reference evidence="2 4" key="1">
    <citation type="journal article" date="2012" name="Nature">
        <title>Algal genomes reveal evolutionary mosaicism and the fate of nucleomorphs.</title>
        <authorList>
            <consortium name="DOE Joint Genome Institute"/>
            <person name="Curtis B.A."/>
            <person name="Tanifuji G."/>
            <person name="Burki F."/>
            <person name="Gruber A."/>
            <person name="Irimia M."/>
            <person name="Maruyama S."/>
            <person name="Arias M.C."/>
            <person name="Ball S.G."/>
            <person name="Gile G.H."/>
            <person name="Hirakawa Y."/>
            <person name="Hopkins J.F."/>
            <person name="Kuo A."/>
            <person name="Rensing S.A."/>
            <person name="Schmutz J."/>
            <person name="Symeonidi A."/>
            <person name="Elias M."/>
            <person name="Eveleigh R.J."/>
            <person name="Herman E.K."/>
            <person name="Klute M.J."/>
            <person name="Nakayama T."/>
            <person name="Obornik M."/>
            <person name="Reyes-Prieto A."/>
            <person name="Armbrust E.V."/>
            <person name="Aves S.J."/>
            <person name="Beiko R.G."/>
            <person name="Coutinho P."/>
            <person name="Dacks J.B."/>
            <person name="Durnford D.G."/>
            <person name="Fast N.M."/>
            <person name="Green B.R."/>
            <person name="Grisdale C.J."/>
            <person name="Hempel F."/>
            <person name="Henrissat B."/>
            <person name="Hoppner M.P."/>
            <person name="Ishida K."/>
            <person name="Kim E."/>
            <person name="Koreny L."/>
            <person name="Kroth P.G."/>
            <person name="Liu Y."/>
            <person name="Malik S.B."/>
            <person name="Maier U.G."/>
            <person name="McRose D."/>
            <person name="Mock T."/>
            <person name="Neilson J.A."/>
            <person name="Onodera N.T."/>
            <person name="Poole A.M."/>
            <person name="Pritham E.J."/>
            <person name="Richards T.A."/>
            <person name="Rocap G."/>
            <person name="Roy S.W."/>
            <person name="Sarai C."/>
            <person name="Schaack S."/>
            <person name="Shirato S."/>
            <person name="Slamovits C.H."/>
            <person name="Spencer D.F."/>
            <person name="Suzuki S."/>
            <person name="Worden A.Z."/>
            <person name="Zauner S."/>
            <person name="Barry K."/>
            <person name="Bell C."/>
            <person name="Bharti A.K."/>
            <person name="Crow J.A."/>
            <person name="Grimwood J."/>
            <person name="Kramer R."/>
            <person name="Lindquist E."/>
            <person name="Lucas S."/>
            <person name="Salamov A."/>
            <person name="McFadden G.I."/>
            <person name="Lane C.E."/>
            <person name="Keeling P.J."/>
            <person name="Gray M.W."/>
            <person name="Grigoriev I.V."/>
            <person name="Archibald J.M."/>
        </authorList>
    </citation>
    <scope>NUCLEOTIDE SEQUENCE</scope>
    <source>
        <strain evidence="2 4">CCMP2712</strain>
    </source>
</reference>
<dbReference type="Proteomes" id="UP000011087">
    <property type="component" value="Unassembled WGS sequence"/>
</dbReference>
<dbReference type="PaxDb" id="55529-EKX42077"/>
<dbReference type="Pfam" id="PF13417">
    <property type="entry name" value="GST_N_3"/>
    <property type="match status" value="2"/>
</dbReference>
<dbReference type="Gene3D" id="3.40.30.10">
    <property type="entry name" value="Glutaredoxin"/>
    <property type="match status" value="2"/>
</dbReference>
<dbReference type="SUPFAM" id="SSF52833">
    <property type="entry name" value="Thioredoxin-like"/>
    <property type="match status" value="2"/>
</dbReference>
<organism evidence="2">
    <name type="scientific">Guillardia theta (strain CCMP2712)</name>
    <name type="common">Cryptophyte</name>
    <dbReference type="NCBI Taxonomy" id="905079"/>
    <lineage>
        <taxon>Eukaryota</taxon>
        <taxon>Cryptophyceae</taxon>
        <taxon>Pyrenomonadales</taxon>
        <taxon>Geminigeraceae</taxon>
        <taxon>Guillardia</taxon>
    </lineage>
</organism>
<dbReference type="EMBL" id="JH993019">
    <property type="protein sequence ID" value="EKX42077.1"/>
    <property type="molecule type" value="Genomic_DNA"/>
</dbReference>
<dbReference type="SFLD" id="SFLDG01202">
    <property type="entry name" value="SUF2.2"/>
    <property type="match status" value="1"/>
</dbReference>
<dbReference type="RefSeq" id="XP_005829057.1">
    <property type="nucleotide sequence ID" value="XM_005829000.1"/>
</dbReference>
<feature type="domain" description="GST N-terminal" evidence="1">
    <location>
        <begin position="19"/>
        <end position="101"/>
    </location>
</feature>
<gene>
    <name evidence="2" type="ORF">GUITHDRAFT_74279</name>
</gene>
<dbReference type="PANTHER" id="PTHR45288:SF1">
    <property type="entry name" value="THIOREDOXIN FAMILY PROTEIN"/>
    <property type="match status" value="1"/>
</dbReference>
<dbReference type="GO" id="GO:0009507">
    <property type="term" value="C:chloroplast"/>
    <property type="evidence" value="ECO:0007669"/>
    <property type="project" value="TreeGrafter"/>
</dbReference>
<keyword evidence="4" id="KW-1185">Reference proteome</keyword>
<dbReference type="SFLD" id="SFLDS00019">
    <property type="entry name" value="Glutathione_Transferase_(cytos"/>
    <property type="match status" value="1"/>
</dbReference>
<dbReference type="PROSITE" id="PS51354">
    <property type="entry name" value="GLUTAREDOXIN_2"/>
    <property type="match status" value="2"/>
</dbReference>
<dbReference type="PROSITE" id="PS00195">
    <property type="entry name" value="GLUTAREDOXIN_1"/>
    <property type="match status" value="1"/>
</dbReference>
<evidence type="ECO:0000259" key="1">
    <source>
        <dbReference type="PROSITE" id="PS50404"/>
    </source>
</evidence>
<evidence type="ECO:0000313" key="3">
    <source>
        <dbReference type="EnsemblProtists" id="EKX42077"/>
    </source>
</evidence>
<dbReference type="OrthoDB" id="422574at2759"/>
<dbReference type="KEGG" id="gtt:GUITHDRAFT_74279"/>
<reference evidence="3" key="3">
    <citation type="submission" date="2016-03" db="UniProtKB">
        <authorList>
            <consortium name="EnsemblProtists"/>
        </authorList>
    </citation>
    <scope>IDENTIFICATION</scope>
</reference>
<protein>
    <recommendedName>
        <fullName evidence="1">GST N-terminal domain-containing protein</fullName>
    </recommendedName>
</protein>
<sequence>MELPVREFSETLPSVKPKKPLELYEFEACPFCRKVREVISMLDLDVMIYPCPRDGDRFRPQVVEMGGKAQFPYLVDPNTDFKSYESDKIIKYLVQTYGDGIIPLPLSLGPLTTASASIPSLLRNGRGRQAEKSLAPQPELPLRLWSFESSPYCRIVRERLCELQIPYQLFTVARGSRKREELKEIAGKVQVPYLVDPNTGKSMFESSSILDYLNDTYGKGYSPKVEDKVEEVSPRAVEFNVVPEDPEPVKVDAEVLEDSEDI</sequence>
<dbReference type="PROSITE" id="PS50404">
    <property type="entry name" value="GST_NTER"/>
    <property type="match status" value="2"/>
</dbReference>
<dbReference type="eggNOG" id="ENOG502QUYC">
    <property type="taxonomic scope" value="Eukaryota"/>
</dbReference>
<proteinExistence type="predicted"/>
<dbReference type="EnsemblProtists" id="EKX42077">
    <property type="protein sequence ID" value="EKX42077"/>
    <property type="gene ID" value="GUITHDRAFT_74279"/>
</dbReference>
<dbReference type="InterPro" id="IPR036249">
    <property type="entry name" value="Thioredoxin-like_sf"/>
</dbReference>
<dbReference type="SFLD" id="SFLDG01181">
    <property type="entry name" value="SUF2"/>
    <property type="match status" value="1"/>
</dbReference>
<dbReference type="HOGENOM" id="CLU_040972_0_0_1"/>
<feature type="domain" description="GST N-terminal" evidence="1">
    <location>
        <begin position="140"/>
        <end position="221"/>
    </location>
</feature>
<dbReference type="OMA" id="MVIHQIK"/>
<accession>L1J173</accession>
<dbReference type="InterPro" id="IPR004045">
    <property type="entry name" value="Glutathione_S-Trfase_N"/>
</dbReference>